<dbReference type="SUPFAM" id="SSF51658">
    <property type="entry name" value="Xylose isomerase-like"/>
    <property type="match status" value="1"/>
</dbReference>
<comment type="caution">
    <text evidence="2">The sequence shown here is derived from an EMBL/GenBank/DDBJ whole genome shotgun (WGS) entry which is preliminary data.</text>
</comment>
<dbReference type="InterPro" id="IPR036237">
    <property type="entry name" value="Xyl_isomerase-like_sf"/>
</dbReference>
<sequence length="274" mass="30694">MFNIKDKLYIATFQQDAAAVAAEYGLGLEINHTCISEDLDPDKRRRLIDSISRDLHVSGGHLVPLVHGPFTEIYPAAIDRRARDMAAERLEEAYGVCRAIGSQKMIVHTGWLPFIYFKEWQAEKGARFWHGFMAHKPEDFGLLVENVLEDEPYMLLDFMMRVAEISAGSDGFIPDGSVSKRIRLCLDIGHAHAMTGPDMPVEKWIEILGGLIGHFHLHNNDGTADTHSAFDRGSMDMESVFSAIREHCSPDVTFTIEAGDCRACAEWLSSHGYI</sequence>
<gene>
    <name evidence="2" type="ORF">IAD16_05390</name>
</gene>
<dbReference type="EMBL" id="DVMO01000081">
    <property type="protein sequence ID" value="HIU27793.1"/>
    <property type="molecule type" value="Genomic_DNA"/>
</dbReference>
<dbReference type="Pfam" id="PF01261">
    <property type="entry name" value="AP_endonuc_2"/>
    <property type="match status" value="1"/>
</dbReference>
<organism evidence="2 3">
    <name type="scientific">Candidatus Fimisoma avicola</name>
    <dbReference type="NCBI Taxonomy" id="2840826"/>
    <lineage>
        <taxon>Bacteria</taxon>
        <taxon>Bacillati</taxon>
        <taxon>Bacillota</taxon>
        <taxon>Clostridia</taxon>
        <taxon>Eubacteriales</taxon>
        <taxon>Candidatus Fimisoma</taxon>
    </lineage>
</organism>
<accession>A0A9D1I3X6</accession>
<protein>
    <submittedName>
        <fullName evidence="2">Sugar phosphate isomerase/epimerase</fullName>
    </submittedName>
</protein>
<evidence type="ECO:0000313" key="2">
    <source>
        <dbReference type="EMBL" id="HIU27793.1"/>
    </source>
</evidence>
<evidence type="ECO:0000313" key="3">
    <source>
        <dbReference type="Proteomes" id="UP000824091"/>
    </source>
</evidence>
<keyword evidence="2" id="KW-0413">Isomerase</keyword>
<dbReference type="AlphaFoldDB" id="A0A9D1I3X6"/>
<evidence type="ECO:0000259" key="1">
    <source>
        <dbReference type="Pfam" id="PF01261"/>
    </source>
</evidence>
<dbReference type="GO" id="GO:0016853">
    <property type="term" value="F:isomerase activity"/>
    <property type="evidence" value="ECO:0007669"/>
    <property type="project" value="UniProtKB-KW"/>
</dbReference>
<reference evidence="2" key="1">
    <citation type="submission" date="2020-10" db="EMBL/GenBank/DDBJ databases">
        <authorList>
            <person name="Gilroy R."/>
        </authorList>
    </citation>
    <scope>NUCLEOTIDE SEQUENCE</scope>
    <source>
        <strain evidence="2">11300</strain>
    </source>
</reference>
<dbReference type="Proteomes" id="UP000824091">
    <property type="component" value="Unassembled WGS sequence"/>
</dbReference>
<feature type="domain" description="Xylose isomerase-like TIM barrel" evidence="1">
    <location>
        <begin position="36"/>
        <end position="257"/>
    </location>
</feature>
<dbReference type="InterPro" id="IPR013022">
    <property type="entry name" value="Xyl_isomerase-like_TIM-brl"/>
</dbReference>
<reference evidence="2" key="2">
    <citation type="journal article" date="2021" name="PeerJ">
        <title>Extensive microbial diversity within the chicken gut microbiome revealed by metagenomics and culture.</title>
        <authorList>
            <person name="Gilroy R."/>
            <person name="Ravi A."/>
            <person name="Getino M."/>
            <person name="Pursley I."/>
            <person name="Horton D.L."/>
            <person name="Alikhan N.F."/>
            <person name="Baker D."/>
            <person name="Gharbi K."/>
            <person name="Hall N."/>
            <person name="Watson M."/>
            <person name="Adriaenssens E.M."/>
            <person name="Foster-Nyarko E."/>
            <person name="Jarju S."/>
            <person name="Secka A."/>
            <person name="Antonio M."/>
            <person name="Oren A."/>
            <person name="Chaudhuri R.R."/>
            <person name="La Ragione R."/>
            <person name="Hildebrand F."/>
            <person name="Pallen M.J."/>
        </authorList>
    </citation>
    <scope>NUCLEOTIDE SEQUENCE</scope>
    <source>
        <strain evidence="2">11300</strain>
    </source>
</reference>
<proteinExistence type="predicted"/>
<dbReference type="Gene3D" id="3.20.20.150">
    <property type="entry name" value="Divalent-metal-dependent TIM barrel enzymes"/>
    <property type="match status" value="1"/>
</dbReference>
<name>A0A9D1I3X6_9FIRM</name>